<dbReference type="EMBL" id="GBZX01000151">
    <property type="protein sequence ID" value="JAG92589.1"/>
    <property type="molecule type" value="mRNA"/>
</dbReference>
<dbReference type="Gene3D" id="2.40.128.20">
    <property type="match status" value="1"/>
</dbReference>
<protein>
    <submittedName>
        <fullName evidence="2">Putative secreted protein</fullName>
    </submittedName>
</protein>
<proteinExistence type="evidence at transcript level"/>
<feature type="chain" id="PRO_5002202623" evidence="1">
    <location>
        <begin position="21"/>
        <end position="232"/>
    </location>
</feature>
<reference evidence="2" key="1">
    <citation type="journal article" date="2015" name="PLoS ONE">
        <title>An Insight into the Sialome of the Lone Star Tick, Amblyomma americanum, with a Glimpse on Its Time Dependent Gene Expression.</title>
        <authorList>
            <person name="Karim S."/>
            <person name="Ribeiro J.M."/>
        </authorList>
    </citation>
    <scope>NUCLEOTIDE SEQUENCE</scope>
    <source>
        <tissue evidence="2">Salivary gland</tissue>
    </source>
</reference>
<evidence type="ECO:0000256" key="1">
    <source>
        <dbReference type="SAM" id="SignalP"/>
    </source>
</evidence>
<dbReference type="AlphaFoldDB" id="A0A0C9S5E6"/>
<feature type="signal peptide" evidence="1">
    <location>
        <begin position="1"/>
        <end position="20"/>
    </location>
</feature>
<sequence length="232" mass="26682">MKKSQVVLLCLLINIKLSSQRGTGRCPIDCGKNAQDFPCSDPKQEQKCPGKESPKCKGTDKCVCYDGYFRKTDTECVLLKRDCLDREFDSEGLLKATEEIYVVKISNTLEMNFPTRCLRSTFIPSTGNEIHRKIQYKEKIGTTSNFHFYIDSNNKLSATPQDPKDLWLTRSFDVELKKEKDTLKVLNFEKTQCTMWVRTNSTGRISLECDFFFEQYCATPSSSAEKYDTRCD</sequence>
<organism evidence="2">
    <name type="scientific">Amblyomma americanum</name>
    <name type="common">Lone star tick</name>
    <dbReference type="NCBI Taxonomy" id="6943"/>
    <lineage>
        <taxon>Eukaryota</taxon>
        <taxon>Metazoa</taxon>
        <taxon>Ecdysozoa</taxon>
        <taxon>Arthropoda</taxon>
        <taxon>Chelicerata</taxon>
        <taxon>Arachnida</taxon>
        <taxon>Acari</taxon>
        <taxon>Parasitiformes</taxon>
        <taxon>Ixodida</taxon>
        <taxon>Ixodoidea</taxon>
        <taxon>Ixodidae</taxon>
        <taxon>Amblyomminae</taxon>
        <taxon>Amblyomma</taxon>
    </lineage>
</organism>
<keyword evidence="1" id="KW-0732">Signal</keyword>
<name>A0A0C9S5E6_AMBAM</name>
<evidence type="ECO:0000313" key="2">
    <source>
        <dbReference type="EMBL" id="JAG92589.1"/>
    </source>
</evidence>
<accession>A0A0C9S5E6</accession>
<dbReference type="InterPro" id="IPR012674">
    <property type="entry name" value="Calycin"/>
</dbReference>